<gene>
    <name evidence="1" type="ORF">CDL12_03159</name>
</gene>
<keyword evidence="2" id="KW-1185">Reference proteome</keyword>
<evidence type="ECO:0000313" key="2">
    <source>
        <dbReference type="Proteomes" id="UP000231279"/>
    </source>
</evidence>
<dbReference type="STRING" id="429701.A0A2G9I2X2"/>
<dbReference type="AlphaFoldDB" id="A0A2G9I2X2"/>
<dbReference type="EMBL" id="NKXS01000463">
    <property type="protein sequence ID" value="PIN24104.1"/>
    <property type="molecule type" value="Genomic_DNA"/>
</dbReference>
<proteinExistence type="predicted"/>
<name>A0A2G9I2X2_9LAMI</name>
<organism evidence="1 2">
    <name type="scientific">Handroanthus impetiginosus</name>
    <dbReference type="NCBI Taxonomy" id="429701"/>
    <lineage>
        <taxon>Eukaryota</taxon>
        <taxon>Viridiplantae</taxon>
        <taxon>Streptophyta</taxon>
        <taxon>Embryophyta</taxon>
        <taxon>Tracheophyta</taxon>
        <taxon>Spermatophyta</taxon>
        <taxon>Magnoliopsida</taxon>
        <taxon>eudicotyledons</taxon>
        <taxon>Gunneridae</taxon>
        <taxon>Pentapetalae</taxon>
        <taxon>asterids</taxon>
        <taxon>lamiids</taxon>
        <taxon>Lamiales</taxon>
        <taxon>Bignoniaceae</taxon>
        <taxon>Crescentiina</taxon>
        <taxon>Tabebuia alliance</taxon>
        <taxon>Handroanthus</taxon>
    </lineage>
</organism>
<dbReference type="OrthoDB" id="1303655at2759"/>
<protein>
    <submittedName>
        <fullName evidence="1">Uncharacterized protein</fullName>
    </submittedName>
</protein>
<comment type="caution">
    <text evidence="1">The sequence shown here is derived from an EMBL/GenBank/DDBJ whole genome shotgun (WGS) entry which is preliminary data.</text>
</comment>
<dbReference type="Proteomes" id="UP000231279">
    <property type="component" value="Unassembled WGS sequence"/>
</dbReference>
<accession>A0A2G9I2X2</accession>
<reference evidence="2" key="1">
    <citation type="journal article" date="2018" name="Gigascience">
        <title>Genome assembly of the Pink Ipe (Handroanthus impetiginosus, Bignoniaceae), a highly valued, ecologically keystone Neotropical timber forest tree.</title>
        <authorList>
            <person name="Silva-Junior O.B."/>
            <person name="Grattapaglia D."/>
            <person name="Novaes E."/>
            <person name="Collevatti R.G."/>
        </authorList>
    </citation>
    <scope>NUCLEOTIDE SEQUENCE [LARGE SCALE GENOMIC DNA]</scope>
    <source>
        <strain evidence="2">cv. UFG-1</strain>
    </source>
</reference>
<sequence length="107" mass="11249">MRILIEDIMEETCPKELVITTLDHSIFDYASSYMNFTFLYGCPGLNIPSLSLVSCGNEGDDGVHVFAGTQSPGNCKASVAVPVLVSGNGGGRLTKCTGASLAKRSAM</sequence>
<evidence type="ECO:0000313" key="1">
    <source>
        <dbReference type="EMBL" id="PIN24104.1"/>
    </source>
</evidence>